<sequence length="237" mass="24651">MNGSEDGFPRNPADGDEDPSGGTGSWWRRGPLTAIVLIIAALIASGITIGLAVTHDPSDSPAGRHPSASGTTGTAGTVASGGPGVGPSPGPTLDAAEARLRSSLKPFAVDECTSAPPSEGQAVPDGVEAALSCVPGVATDAPAPARILVLRYRDASALTRDIARRSAALADVGDCYQGQTGIERWARGSRRRGTFLCDARPGRFSVFWTVDDERLGFATEDPQADKLLAWWREFDPV</sequence>
<organism evidence="3 4">
    <name type="scientific">Frankia casuarinae (strain DSM 45818 / CECT 9043 / HFP020203 / CcI3)</name>
    <dbReference type="NCBI Taxonomy" id="106370"/>
    <lineage>
        <taxon>Bacteria</taxon>
        <taxon>Bacillati</taxon>
        <taxon>Actinomycetota</taxon>
        <taxon>Actinomycetes</taxon>
        <taxon>Frankiales</taxon>
        <taxon>Frankiaceae</taxon>
        <taxon>Frankia</taxon>
    </lineage>
</organism>
<evidence type="ECO:0000256" key="2">
    <source>
        <dbReference type="SAM" id="Phobius"/>
    </source>
</evidence>
<dbReference type="HOGENOM" id="CLU_102119_0_0_11"/>
<keyword evidence="2" id="KW-0812">Transmembrane</keyword>
<dbReference type="RefSeq" id="WP_011435156.1">
    <property type="nucleotide sequence ID" value="NC_007777.1"/>
</dbReference>
<evidence type="ECO:0000313" key="4">
    <source>
        <dbReference type="Proteomes" id="UP000001937"/>
    </source>
</evidence>
<dbReference type="KEGG" id="fra:Francci3_0703"/>
<gene>
    <name evidence="3" type="ordered locus">Francci3_0703</name>
</gene>
<proteinExistence type="predicted"/>
<accession>Q2JF55</accession>
<feature type="region of interest" description="Disordered" evidence="1">
    <location>
        <begin position="56"/>
        <end position="94"/>
    </location>
</feature>
<feature type="transmembrane region" description="Helical" evidence="2">
    <location>
        <begin position="32"/>
        <end position="54"/>
    </location>
</feature>
<feature type="region of interest" description="Disordered" evidence="1">
    <location>
        <begin position="1"/>
        <end position="26"/>
    </location>
</feature>
<feature type="compositionally biased region" description="Low complexity" evidence="1">
    <location>
        <begin position="66"/>
        <end position="78"/>
    </location>
</feature>
<protein>
    <submittedName>
        <fullName evidence="3">Uncharacterized protein</fullName>
    </submittedName>
</protein>
<dbReference type="Proteomes" id="UP000001937">
    <property type="component" value="Chromosome"/>
</dbReference>
<dbReference type="OrthoDB" id="3213282at2"/>
<dbReference type="AlphaFoldDB" id="Q2JF55"/>
<reference evidence="3 4" key="1">
    <citation type="journal article" date="2007" name="Genome Res.">
        <title>Genome characteristics of facultatively symbiotic Frankia sp. strains reflect host range and host plant biogeography.</title>
        <authorList>
            <person name="Normand P."/>
            <person name="Lapierre P."/>
            <person name="Tisa L.S."/>
            <person name="Gogarten J.P."/>
            <person name="Alloisio N."/>
            <person name="Bagnarol E."/>
            <person name="Bassi C.A."/>
            <person name="Berry A.M."/>
            <person name="Bickhart D.M."/>
            <person name="Choisne N."/>
            <person name="Couloux A."/>
            <person name="Cournoyer B."/>
            <person name="Cruveiller S."/>
            <person name="Daubin V."/>
            <person name="Demange N."/>
            <person name="Francino M.P."/>
            <person name="Goltsman E."/>
            <person name="Huang Y."/>
            <person name="Kopp O.R."/>
            <person name="Labarre L."/>
            <person name="Lapidus A."/>
            <person name="Lavire C."/>
            <person name="Marechal J."/>
            <person name="Martinez M."/>
            <person name="Mastronunzio J.E."/>
            <person name="Mullin B.C."/>
            <person name="Niemann J."/>
            <person name="Pujic P."/>
            <person name="Rawnsley T."/>
            <person name="Rouy Z."/>
            <person name="Schenowitz C."/>
            <person name="Sellstedt A."/>
            <person name="Tavares F."/>
            <person name="Tomkins J.P."/>
            <person name="Vallenet D."/>
            <person name="Valverde C."/>
            <person name="Wall L.G."/>
            <person name="Wang Y."/>
            <person name="Medigue C."/>
            <person name="Benson D.R."/>
        </authorList>
    </citation>
    <scope>NUCLEOTIDE SEQUENCE [LARGE SCALE GENOMIC DNA]</scope>
    <source>
        <strain evidence="4">DSM 45818 / CECT 9043 / CcI3</strain>
    </source>
</reference>
<evidence type="ECO:0000256" key="1">
    <source>
        <dbReference type="SAM" id="MobiDB-lite"/>
    </source>
</evidence>
<keyword evidence="2" id="KW-0472">Membrane</keyword>
<name>Q2JF55_FRACC</name>
<keyword evidence="2" id="KW-1133">Transmembrane helix</keyword>
<evidence type="ECO:0000313" key="3">
    <source>
        <dbReference type="EMBL" id="ABD10087.1"/>
    </source>
</evidence>
<dbReference type="eggNOG" id="COG0443">
    <property type="taxonomic scope" value="Bacteria"/>
</dbReference>
<dbReference type="EMBL" id="CP000249">
    <property type="protein sequence ID" value="ABD10087.1"/>
    <property type="molecule type" value="Genomic_DNA"/>
</dbReference>
<keyword evidence="4" id="KW-1185">Reference proteome</keyword>